<dbReference type="SUPFAM" id="SSF49562">
    <property type="entry name" value="C2 domain (Calcium/lipid-binding domain, CaLB)"/>
    <property type="match status" value="2"/>
</dbReference>
<gene>
    <name evidence="3" type="ORF">SSLN_LOCUS3856</name>
</gene>
<dbReference type="InterPro" id="IPR035892">
    <property type="entry name" value="C2_domain_sf"/>
</dbReference>
<dbReference type="GO" id="GO:0061817">
    <property type="term" value="P:endoplasmic reticulum-plasma membrane tethering"/>
    <property type="evidence" value="ECO:0007669"/>
    <property type="project" value="InterPro"/>
</dbReference>
<dbReference type="InterPro" id="IPR037749">
    <property type="entry name" value="Ext_Synaptotagmin_C2B"/>
</dbReference>
<dbReference type="Proteomes" id="UP000275846">
    <property type="component" value="Unassembled WGS sequence"/>
</dbReference>
<evidence type="ECO:0000259" key="2">
    <source>
        <dbReference type="PROSITE" id="PS50004"/>
    </source>
</evidence>
<dbReference type="WBParaSite" id="SSLN_0000398201-mRNA-1">
    <property type="protein sequence ID" value="SSLN_0000398201-mRNA-1"/>
    <property type="gene ID" value="SSLN_0000398201"/>
</dbReference>
<feature type="domain" description="C2" evidence="2">
    <location>
        <begin position="326"/>
        <end position="486"/>
    </location>
</feature>
<dbReference type="GO" id="GO:0005544">
    <property type="term" value="F:calcium-dependent phospholipid binding"/>
    <property type="evidence" value="ECO:0007669"/>
    <property type="project" value="TreeGrafter"/>
</dbReference>
<reference evidence="5" key="1">
    <citation type="submission" date="2016-06" db="UniProtKB">
        <authorList>
            <consortium name="WormBaseParasite"/>
        </authorList>
    </citation>
    <scope>IDENTIFICATION</scope>
</reference>
<dbReference type="GO" id="GO:0008429">
    <property type="term" value="F:phosphatidylethanolamine binding"/>
    <property type="evidence" value="ECO:0007669"/>
    <property type="project" value="TreeGrafter"/>
</dbReference>
<feature type="domain" description="C2" evidence="2">
    <location>
        <begin position="36"/>
        <end position="148"/>
    </location>
</feature>
<evidence type="ECO:0000256" key="1">
    <source>
        <dbReference type="SAM" id="MobiDB-lite"/>
    </source>
</evidence>
<feature type="compositionally biased region" description="Low complexity" evidence="1">
    <location>
        <begin position="288"/>
        <end position="298"/>
    </location>
</feature>
<protein>
    <submittedName>
        <fullName evidence="5">C2 domain-containing protein</fullName>
    </submittedName>
</protein>
<dbReference type="AlphaFoldDB" id="A0A183SI08"/>
<dbReference type="STRING" id="70667.A0A183SI08"/>
<proteinExistence type="predicted"/>
<dbReference type="CDD" id="cd04050">
    <property type="entry name" value="C2B_Synaptotagmin-like"/>
    <property type="match status" value="1"/>
</dbReference>
<dbReference type="InterPro" id="IPR000008">
    <property type="entry name" value="C2_dom"/>
</dbReference>
<dbReference type="Pfam" id="PF00168">
    <property type="entry name" value="C2"/>
    <property type="match status" value="2"/>
</dbReference>
<name>A0A183SI08_SCHSO</name>
<dbReference type="PANTHER" id="PTHR45761:SF1">
    <property type="entry name" value="EXTENDED SYNAPTOTAGMIN-LIKE PROTEIN 2, ISOFORM C"/>
    <property type="match status" value="1"/>
</dbReference>
<dbReference type="OrthoDB" id="1029639at2759"/>
<feature type="region of interest" description="Disordered" evidence="1">
    <location>
        <begin position="172"/>
        <end position="212"/>
    </location>
</feature>
<sequence length="489" mass="54216">MDTMVTLEGVKRGKVHLKLTWLDLSTIPADLNATKSDSDTSPALKSNSTAYLFVRVEQAKNLSRVKFVQEPSPYCILQLGNNIQNTFVKERTQNPLWESIHHFILSNPEIERLNIEIRDSRTEFLLGTCGIPLKYLMAESDMTVTRPYTLNSATNEGAVLYLHMELRMLVPGRDRRGDGKSRSKSASPNLEQSDSPSRANGQAPPGSDDMLVRQRTVDPRNISLNRLHPRFLEDIRLTRRDYNGHLGSVAVVTPYEPTAGVMPSASPPSPMPSDESLQDHWEDEDRSFPGPSRSPSPSHQGTSAVERASTMSTISGAPQGVAPPNPSGKLRLTLHYNVDLEILEITVHRLRARALVFAYTHTQCALLPFGTSALRFSPPPRTGLRGVNKHGLADSYVKLILLHSNHADLDDSKKTKVVYGELNPVFEESSMRPIIFSCLCILSFQVLADGLLQSFESALKNTLYRSVSYGPSQSFDFLKAPIPETLTVA</sequence>
<evidence type="ECO:0000313" key="3">
    <source>
        <dbReference type="EMBL" id="VDL90241.1"/>
    </source>
</evidence>
<dbReference type="GO" id="GO:0006869">
    <property type="term" value="P:lipid transport"/>
    <property type="evidence" value="ECO:0007669"/>
    <property type="project" value="InterPro"/>
</dbReference>
<evidence type="ECO:0000313" key="4">
    <source>
        <dbReference type="Proteomes" id="UP000275846"/>
    </source>
</evidence>
<feature type="compositionally biased region" description="Polar residues" evidence="1">
    <location>
        <begin position="299"/>
        <end position="309"/>
    </location>
</feature>
<dbReference type="SMART" id="SM00239">
    <property type="entry name" value="C2"/>
    <property type="match status" value="2"/>
</dbReference>
<feature type="compositionally biased region" description="Polar residues" evidence="1">
    <location>
        <begin position="186"/>
        <end position="200"/>
    </location>
</feature>
<feature type="region of interest" description="Disordered" evidence="1">
    <location>
        <begin position="258"/>
        <end position="309"/>
    </location>
</feature>
<dbReference type="PROSITE" id="PS50004">
    <property type="entry name" value="C2"/>
    <property type="match status" value="2"/>
</dbReference>
<evidence type="ECO:0000313" key="5">
    <source>
        <dbReference type="WBParaSite" id="SSLN_0000398201-mRNA-1"/>
    </source>
</evidence>
<reference evidence="3 4" key="2">
    <citation type="submission" date="2018-11" db="EMBL/GenBank/DDBJ databases">
        <authorList>
            <consortium name="Pathogen Informatics"/>
        </authorList>
    </citation>
    <scope>NUCLEOTIDE SEQUENCE [LARGE SCALE GENOMIC DNA]</scope>
    <source>
        <strain evidence="3 4">NST_G2</strain>
    </source>
</reference>
<feature type="compositionally biased region" description="Basic and acidic residues" evidence="1">
    <location>
        <begin position="172"/>
        <end position="181"/>
    </location>
</feature>
<accession>A0A183SI08</accession>
<dbReference type="GO" id="GO:0005509">
    <property type="term" value="F:calcium ion binding"/>
    <property type="evidence" value="ECO:0007669"/>
    <property type="project" value="TreeGrafter"/>
</dbReference>
<dbReference type="PANTHER" id="PTHR45761">
    <property type="entry name" value="EXTENDED SYNAPTOTAGMIN-LIKE PROTEIN 2, ISOFORM C"/>
    <property type="match status" value="1"/>
</dbReference>
<dbReference type="Gene3D" id="2.60.40.150">
    <property type="entry name" value="C2 domain"/>
    <property type="match status" value="2"/>
</dbReference>
<dbReference type="InterPro" id="IPR051634">
    <property type="entry name" value="Extended_Synaptotagmin"/>
</dbReference>
<keyword evidence="4" id="KW-1185">Reference proteome</keyword>
<dbReference type="EMBL" id="UYSU01032672">
    <property type="protein sequence ID" value="VDL90241.1"/>
    <property type="molecule type" value="Genomic_DNA"/>
</dbReference>
<organism evidence="5">
    <name type="scientific">Schistocephalus solidus</name>
    <name type="common">Tapeworm</name>
    <dbReference type="NCBI Taxonomy" id="70667"/>
    <lineage>
        <taxon>Eukaryota</taxon>
        <taxon>Metazoa</taxon>
        <taxon>Spiralia</taxon>
        <taxon>Lophotrochozoa</taxon>
        <taxon>Platyhelminthes</taxon>
        <taxon>Cestoda</taxon>
        <taxon>Eucestoda</taxon>
        <taxon>Diphyllobothriidea</taxon>
        <taxon>Diphyllobothriidae</taxon>
        <taxon>Schistocephalus</taxon>
    </lineage>
</organism>
<dbReference type="GO" id="GO:0031210">
    <property type="term" value="F:phosphatidylcholine binding"/>
    <property type="evidence" value="ECO:0007669"/>
    <property type="project" value="TreeGrafter"/>
</dbReference>
<dbReference type="GO" id="GO:0035091">
    <property type="term" value="F:phosphatidylinositol binding"/>
    <property type="evidence" value="ECO:0007669"/>
    <property type="project" value="TreeGrafter"/>
</dbReference>
<dbReference type="GO" id="GO:0005789">
    <property type="term" value="C:endoplasmic reticulum membrane"/>
    <property type="evidence" value="ECO:0007669"/>
    <property type="project" value="TreeGrafter"/>
</dbReference>